<comment type="caution">
    <text evidence="2">The sequence shown here is derived from an EMBL/GenBank/DDBJ whole genome shotgun (WGS) entry which is preliminary data.</text>
</comment>
<gene>
    <name evidence="2" type="ORF">B0T17DRAFT_625112</name>
</gene>
<sequence length="346" mass="37012">MYPQTTMSSTAVSRSGTMQADAMFHQMGESTRVVTYIWSLGLAWGGSKWRARATSKNPTKLCRPRQTHNPQPTLDAPSAEAMQAPQSGEASKHNKVGRGIEVSTSSTSGNISVGGGSNKTPPALRGPCSAGPSAGPAAAREQLYHAGPKCSQGGKRLSLHGVDGQGEGTRPPGPVRGCPLLRDKHSQVILGRCKSPNKQQPLSNEKSHTLFTATVRVCLPCPGKSTGARPKRELKRAFSDATCVPSNPIQQTPSQRARGLLNLGEGAHGAQARWRPMIPYHSLALLQGARLDRGWWLRWIVAKHCRCGCLSASQALLRSPPSMQMSDARVADRVTEQDGDTIPPPI</sequence>
<feature type="region of interest" description="Disordered" evidence="1">
    <location>
        <begin position="55"/>
        <end position="136"/>
    </location>
</feature>
<dbReference type="EMBL" id="JAULSR010000001">
    <property type="protein sequence ID" value="KAK0635948.1"/>
    <property type="molecule type" value="Genomic_DNA"/>
</dbReference>
<protein>
    <submittedName>
        <fullName evidence="2">Uncharacterized protein</fullName>
    </submittedName>
</protein>
<keyword evidence="3" id="KW-1185">Reference proteome</keyword>
<accession>A0AA40CFU9</accession>
<evidence type="ECO:0000256" key="1">
    <source>
        <dbReference type="SAM" id="MobiDB-lite"/>
    </source>
</evidence>
<feature type="compositionally biased region" description="Polar residues" evidence="1">
    <location>
        <begin position="102"/>
        <end position="111"/>
    </location>
</feature>
<proteinExistence type="predicted"/>
<dbReference type="Proteomes" id="UP001174934">
    <property type="component" value="Unassembled WGS sequence"/>
</dbReference>
<reference evidence="2" key="1">
    <citation type="submission" date="2023-06" db="EMBL/GenBank/DDBJ databases">
        <title>Genome-scale phylogeny and comparative genomics of the fungal order Sordariales.</title>
        <authorList>
            <consortium name="Lawrence Berkeley National Laboratory"/>
            <person name="Hensen N."/>
            <person name="Bonometti L."/>
            <person name="Westerberg I."/>
            <person name="Brannstrom I.O."/>
            <person name="Guillou S."/>
            <person name="Cros-Aarteil S."/>
            <person name="Calhoun S."/>
            <person name="Haridas S."/>
            <person name="Kuo A."/>
            <person name="Mondo S."/>
            <person name="Pangilinan J."/>
            <person name="Riley R."/>
            <person name="LaButti K."/>
            <person name="Andreopoulos B."/>
            <person name="Lipzen A."/>
            <person name="Chen C."/>
            <person name="Yanf M."/>
            <person name="Daum C."/>
            <person name="Ng V."/>
            <person name="Clum A."/>
            <person name="Steindorff A."/>
            <person name="Ohm R."/>
            <person name="Martin F."/>
            <person name="Silar P."/>
            <person name="Natvig D."/>
            <person name="Lalanne C."/>
            <person name="Gautier V."/>
            <person name="Ament-velasquez S.L."/>
            <person name="Kruys A."/>
            <person name="Hutchinson M.I."/>
            <person name="Powell A.J."/>
            <person name="Barry K."/>
            <person name="Miller A.N."/>
            <person name="Grigoriev I.V."/>
            <person name="Debuchy R."/>
            <person name="Gladieux P."/>
            <person name="Thoren M.H."/>
            <person name="Johannesson H."/>
        </authorList>
    </citation>
    <scope>NUCLEOTIDE SEQUENCE</scope>
    <source>
        <strain evidence="2">SMH3391-2</strain>
    </source>
</reference>
<evidence type="ECO:0000313" key="3">
    <source>
        <dbReference type="Proteomes" id="UP001174934"/>
    </source>
</evidence>
<organism evidence="2 3">
    <name type="scientific">Bombardia bombarda</name>
    <dbReference type="NCBI Taxonomy" id="252184"/>
    <lineage>
        <taxon>Eukaryota</taxon>
        <taxon>Fungi</taxon>
        <taxon>Dikarya</taxon>
        <taxon>Ascomycota</taxon>
        <taxon>Pezizomycotina</taxon>
        <taxon>Sordariomycetes</taxon>
        <taxon>Sordariomycetidae</taxon>
        <taxon>Sordariales</taxon>
        <taxon>Lasiosphaeriaceae</taxon>
        <taxon>Bombardia</taxon>
    </lineage>
</organism>
<name>A0AA40CFU9_9PEZI</name>
<evidence type="ECO:0000313" key="2">
    <source>
        <dbReference type="EMBL" id="KAK0635948.1"/>
    </source>
</evidence>
<dbReference type="AlphaFoldDB" id="A0AA40CFU9"/>